<sequence>MSGNCPPAPDPASASAAAAAVSVCLFLLLVAHSSSLPLTRLVSLPLSPLLPLSLLPLSLFSSLLFLFYFLPILYRLLCNGIMITGPTASPGNGVVGPYSGDSLALRIVIATMAALSWYNAIELVILVFVTFSQYRGPYFWSLLISALGLIPYSVGFLLKYFALTSATALSITFITIGWYAMVTGQSVVLYSRLHLVLPNPKVLRRVLTMIIVNAFLLHIPTSVLTYGSNLSSHPAIFIDGYSIMEKIQMTGFCLQEFILSVLYIWETIRMLRLDPDRGKRKIMYQLVAINLIIIALDLALLVIEYRDLYILETMIKGVIYSIKLKLEFAVLGKLVLLVRSAHNLTWKPDSPLYAATAAVTVPPPIPCRNGDIVHDNFNNDFPDFVDATRVPSDLNHAAAGAAPRRRPPPRMDSEELSIAMFEHSESGGAGTGNILRSGVGRDRSLDRDHGHSLDLPPSGHSNGSQSWSGETQTNNSATERELSPLDFTKSFGKQDSRSSF</sequence>
<dbReference type="GeneID" id="38134123"/>
<feature type="region of interest" description="Disordered" evidence="1">
    <location>
        <begin position="422"/>
        <end position="500"/>
    </location>
</feature>
<organism evidence="4 5">
    <name type="scientific">Aspergillus welwitschiae</name>
    <dbReference type="NCBI Taxonomy" id="1341132"/>
    <lineage>
        <taxon>Eukaryota</taxon>
        <taxon>Fungi</taxon>
        <taxon>Dikarya</taxon>
        <taxon>Ascomycota</taxon>
        <taxon>Pezizomycotina</taxon>
        <taxon>Eurotiomycetes</taxon>
        <taxon>Eurotiomycetidae</taxon>
        <taxon>Eurotiales</taxon>
        <taxon>Aspergillaceae</taxon>
        <taxon>Aspergillus</taxon>
        <taxon>Aspergillus subgen. Circumdati</taxon>
    </lineage>
</organism>
<dbReference type="RefSeq" id="XP_026627955.1">
    <property type="nucleotide sequence ID" value="XM_026765767.1"/>
</dbReference>
<keyword evidence="2" id="KW-0812">Transmembrane</keyword>
<dbReference type="EMBL" id="KZ852042">
    <property type="protein sequence ID" value="RDH34933.1"/>
    <property type="molecule type" value="Genomic_DNA"/>
</dbReference>
<keyword evidence="2" id="KW-1133">Transmembrane helix</keyword>
<evidence type="ECO:0000313" key="5">
    <source>
        <dbReference type="Proteomes" id="UP000253729"/>
    </source>
</evidence>
<feature type="transmembrane region" description="Helical" evidence="2">
    <location>
        <begin position="202"/>
        <end position="227"/>
    </location>
</feature>
<proteinExistence type="predicted"/>
<dbReference type="InterPro" id="IPR056120">
    <property type="entry name" value="DUF7703"/>
</dbReference>
<feature type="compositionally biased region" description="Basic and acidic residues" evidence="1">
    <location>
        <begin position="439"/>
        <end position="452"/>
    </location>
</feature>
<dbReference type="STRING" id="1341132.A0A3F3Q6Z5"/>
<feature type="domain" description="DUF7703" evidence="3">
    <location>
        <begin position="106"/>
        <end position="339"/>
    </location>
</feature>
<accession>A0A3F3Q6Z5</accession>
<keyword evidence="2" id="KW-0472">Membrane</keyword>
<evidence type="ECO:0000259" key="3">
    <source>
        <dbReference type="Pfam" id="PF24802"/>
    </source>
</evidence>
<reference evidence="4 5" key="1">
    <citation type="submission" date="2018-07" db="EMBL/GenBank/DDBJ databases">
        <title>The genomes of Aspergillus section Nigri reveals drivers in fungal speciation.</title>
        <authorList>
            <consortium name="DOE Joint Genome Institute"/>
            <person name="Vesth T.C."/>
            <person name="Nybo J."/>
            <person name="Theobald S."/>
            <person name="Brandl J."/>
            <person name="Frisvad J.C."/>
            <person name="Nielsen K.F."/>
            <person name="Lyhne E.K."/>
            <person name="Kogle M.E."/>
            <person name="Kuo A."/>
            <person name="Riley R."/>
            <person name="Clum A."/>
            <person name="Nolan M."/>
            <person name="Lipzen A."/>
            <person name="Salamov A."/>
            <person name="Henrissat B."/>
            <person name="Wiebenga A."/>
            <person name="De vries R.P."/>
            <person name="Grigoriev I.V."/>
            <person name="Mortensen U.H."/>
            <person name="Andersen M.R."/>
            <person name="Baker S.E."/>
        </authorList>
    </citation>
    <scope>NUCLEOTIDE SEQUENCE [LARGE SCALE GENOMIC DNA]</scope>
    <source>
        <strain evidence="4 5">CBS 139.54b</strain>
    </source>
</reference>
<feature type="transmembrane region" description="Helical" evidence="2">
    <location>
        <begin position="247"/>
        <end position="265"/>
    </location>
</feature>
<gene>
    <name evidence="4" type="ORF">BDQ94DRAFT_141166</name>
</gene>
<feature type="transmembrane region" description="Helical" evidence="2">
    <location>
        <begin position="12"/>
        <end position="31"/>
    </location>
</feature>
<evidence type="ECO:0000313" key="4">
    <source>
        <dbReference type="EMBL" id="RDH34933.1"/>
    </source>
</evidence>
<name>A0A3F3Q6Z5_9EURO</name>
<feature type="compositionally biased region" description="Polar residues" evidence="1">
    <location>
        <begin position="459"/>
        <end position="477"/>
    </location>
</feature>
<dbReference type="AlphaFoldDB" id="A0A3F3Q6Z5"/>
<protein>
    <recommendedName>
        <fullName evidence="3">DUF7703 domain-containing protein</fullName>
    </recommendedName>
</protein>
<dbReference type="PANTHER" id="PTHR37013:SF3">
    <property type="entry name" value="INTEGRAL MEMBRANE PROTEIN (AFU_ORTHOLOGUE AFUA_1G05950)"/>
    <property type="match status" value="1"/>
</dbReference>
<dbReference type="PANTHER" id="PTHR37013">
    <property type="entry name" value="INTEGRAL MEMBRANE PROTEIN (AFU_ORTHOLOGUE AFUA_1G05950)-RELATED"/>
    <property type="match status" value="1"/>
</dbReference>
<dbReference type="Pfam" id="PF24802">
    <property type="entry name" value="DUF7703"/>
    <property type="match status" value="1"/>
</dbReference>
<evidence type="ECO:0000256" key="2">
    <source>
        <dbReference type="SAM" id="Phobius"/>
    </source>
</evidence>
<feature type="transmembrane region" description="Helical" evidence="2">
    <location>
        <begin position="168"/>
        <end position="190"/>
    </location>
</feature>
<feature type="transmembrane region" description="Helical" evidence="2">
    <location>
        <begin position="138"/>
        <end position="162"/>
    </location>
</feature>
<feature type="transmembrane region" description="Helical" evidence="2">
    <location>
        <begin position="286"/>
        <end position="305"/>
    </location>
</feature>
<feature type="transmembrane region" description="Helical" evidence="2">
    <location>
        <begin position="52"/>
        <end position="74"/>
    </location>
</feature>
<keyword evidence="5" id="KW-1185">Reference proteome</keyword>
<evidence type="ECO:0000256" key="1">
    <source>
        <dbReference type="SAM" id="MobiDB-lite"/>
    </source>
</evidence>
<feature type="transmembrane region" description="Helical" evidence="2">
    <location>
        <begin position="107"/>
        <end position="131"/>
    </location>
</feature>
<dbReference type="Proteomes" id="UP000253729">
    <property type="component" value="Unassembled WGS sequence"/>
</dbReference>